<feature type="domain" description="Transposase MuDR plant" evidence="1">
    <location>
        <begin position="58"/>
        <end position="118"/>
    </location>
</feature>
<dbReference type="EMBL" id="JBBNAG010000006">
    <property type="protein sequence ID" value="KAK9125469.1"/>
    <property type="molecule type" value="Genomic_DNA"/>
</dbReference>
<proteinExistence type="predicted"/>
<comment type="caution">
    <text evidence="2">The sequence shown here is derived from an EMBL/GenBank/DDBJ whole genome shotgun (WGS) entry which is preliminary data.</text>
</comment>
<dbReference type="InterPro" id="IPR004332">
    <property type="entry name" value="Transposase_MuDR"/>
</dbReference>
<dbReference type="PANTHER" id="PTHR31973:SF189">
    <property type="entry name" value="TRANSPOSASE, MUDR, PLANT, MULE TRANSPOSASE DOMAIN PROTEIN-RELATED"/>
    <property type="match status" value="1"/>
</dbReference>
<dbReference type="Pfam" id="PF03108">
    <property type="entry name" value="DBD_Tnp_Mut"/>
    <property type="match status" value="1"/>
</dbReference>
<reference evidence="2 3" key="1">
    <citation type="submission" date="2024-01" db="EMBL/GenBank/DDBJ databases">
        <title>Genome assemblies of Stephania.</title>
        <authorList>
            <person name="Yang L."/>
        </authorList>
    </citation>
    <scope>NUCLEOTIDE SEQUENCE [LARGE SCALE GENOMIC DNA]</scope>
    <source>
        <strain evidence="2">JXDWG</strain>
        <tissue evidence="2">Leaf</tissue>
    </source>
</reference>
<evidence type="ECO:0000259" key="1">
    <source>
        <dbReference type="Pfam" id="PF03108"/>
    </source>
</evidence>
<name>A0AAP0P0F9_9MAGN</name>
<gene>
    <name evidence="2" type="ORF">Scep_014315</name>
</gene>
<evidence type="ECO:0000313" key="3">
    <source>
        <dbReference type="Proteomes" id="UP001419268"/>
    </source>
</evidence>
<accession>A0AAP0P0F9</accession>
<dbReference type="PANTHER" id="PTHR31973">
    <property type="entry name" value="POLYPROTEIN, PUTATIVE-RELATED"/>
    <property type="match status" value="1"/>
</dbReference>
<protein>
    <recommendedName>
        <fullName evidence="1">Transposase MuDR plant domain-containing protein</fullName>
    </recommendedName>
</protein>
<sequence length="179" mass="21149">MSDYPIEEYSDGNESEYFESDDMGSYCSEIGYEDENKFVRRKNPRLRFDTNSYIPVFSLGMIFTSMGEARQAVKKYAIKKGLGIKLVKIDKRRLRAKCKERCPWKILISMENNDETLTVKTYVHTHKCQRVEKVKFTNYKYVAVQLKDHVYNQPSITLKTLTNIFRLFTFLLVFDSFLI</sequence>
<evidence type="ECO:0000313" key="2">
    <source>
        <dbReference type="EMBL" id="KAK9125469.1"/>
    </source>
</evidence>
<dbReference type="AlphaFoldDB" id="A0AAP0P0F9"/>
<keyword evidence="3" id="KW-1185">Reference proteome</keyword>
<dbReference type="Proteomes" id="UP001419268">
    <property type="component" value="Unassembled WGS sequence"/>
</dbReference>
<organism evidence="2 3">
    <name type="scientific">Stephania cephalantha</name>
    <dbReference type="NCBI Taxonomy" id="152367"/>
    <lineage>
        <taxon>Eukaryota</taxon>
        <taxon>Viridiplantae</taxon>
        <taxon>Streptophyta</taxon>
        <taxon>Embryophyta</taxon>
        <taxon>Tracheophyta</taxon>
        <taxon>Spermatophyta</taxon>
        <taxon>Magnoliopsida</taxon>
        <taxon>Ranunculales</taxon>
        <taxon>Menispermaceae</taxon>
        <taxon>Menispermoideae</taxon>
        <taxon>Cissampelideae</taxon>
        <taxon>Stephania</taxon>
    </lineage>
</organism>